<name>A0A133PRN4_9FIRM</name>
<comment type="function">
    <text evidence="3">Catalyzes the phosphorylation of the 3'-hydroxyl group of dephosphocoenzyme A to form coenzyme A.</text>
</comment>
<keyword evidence="2 3" id="KW-0067">ATP-binding</keyword>
<dbReference type="EMBL" id="LRQE01000012">
    <property type="protein sequence ID" value="KXA31464.1"/>
    <property type="molecule type" value="Genomic_DNA"/>
</dbReference>
<evidence type="ECO:0000256" key="3">
    <source>
        <dbReference type="HAMAP-Rule" id="MF_00376"/>
    </source>
</evidence>
<dbReference type="HAMAP" id="MF_00376">
    <property type="entry name" value="Dephospho_CoA_kinase"/>
    <property type="match status" value="1"/>
</dbReference>
<keyword evidence="3" id="KW-0963">Cytoplasm</keyword>
<comment type="similarity">
    <text evidence="3">Belongs to the CoaE family.</text>
</comment>
<dbReference type="Gene3D" id="3.40.50.300">
    <property type="entry name" value="P-loop containing nucleotide triphosphate hydrolases"/>
    <property type="match status" value="1"/>
</dbReference>
<comment type="catalytic activity">
    <reaction evidence="3">
        <text>3'-dephospho-CoA + ATP = ADP + CoA + H(+)</text>
        <dbReference type="Rhea" id="RHEA:18245"/>
        <dbReference type="ChEBI" id="CHEBI:15378"/>
        <dbReference type="ChEBI" id="CHEBI:30616"/>
        <dbReference type="ChEBI" id="CHEBI:57287"/>
        <dbReference type="ChEBI" id="CHEBI:57328"/>
        <dbReference type="ChEBI" id="CHEBI:456216"/>
        <dbReference type="EC" id="2.7.1.24"/>
    </reaction>
</comment>
<protein>
    <recommendedName>
        <fullName evidence="3 4">Dephospho-CoA kinase</fullName>
        <ecNumber evidence="3 4">2.7.1.24</ecNumber>
    </recommendedName>
    <alternativeName>
        <fullName evidence="3">Dephosphocoenzyme A kinase</fullName>
    </alternativeName>
</protein>
<dbReference type="PANTHER" id="PTHR10695:SF46">
    <property type="entry name" value="BIFUNCTIONAL COENZYME A SYNTHASE-RELATED"/>
    <property type="match status" value="1"/>
</dbReference>
<accession>A0A133PRN4</accession>
<dbReference type="CDD" id="cd02022">
    <property type="entry name" value="DPCK"/>
    <property type="match status" value="1"/>
</dbReference>
<evidence type="ECO:0000313" key="5">
    <source>
        <dbReference type="EMBL" id="KXA31464.1"/>
    </source>
</evidence>
<keyword evidence="1 3" id="KW-0547">Nucleotide-binding</keyword>
<dbReference type="SUPFAM" id="SSF52540">
    <property type="entry name" value="P-loop containing nucleoside triphosphate hydrolases"/>
    <property type="match status" value="1"/>
</dbReference>
<dbReference type="AlphaFoldDB" id="A0A133PRN4"/>
<dbReference type="PROSITE" id="PS51219">
    <property type="entry name" value="DPCK"/>
    <property type="match status" value="1"/>
</dbReference>
<comment type="caution">
    <text evidence="5">The sequence shown here is derived from an EMBL/GenBank/DDBJ whole genome shotgun (WGS) entry which is preliminary data.</text>
</comment>
<dbReference type="GO" id="GO:0015937">
    <property type="term" value="P:coenzyme A biosynthetic process"/>
    <property type="evidence" value="ECO:0007669"/>
    <property type="project" value="UniProtKB-UniRule"/>
</dbReference>
<dbReference type="RefSeq" id="WP_060799733.1">
    <property type="nucleotide sequence ID" value="NZ_KQ957090.1"/>
</dbReference>
<dbReference type="EC" id="2.7.1.24" evidence="3 4"/>
<evidence type="ECO:0000256" key="1">
    <source>
        <dbReference type="ARBA" id="ARBA00022741"/>
    </source>
</evidence>
<keyword evidence="3" id="KW-0808">Transferase</keyword>
<dbReference type="Pfam" id="PF01121">
    <property type="entry name" value="CoaE"/>
    <property type="match status" value="1"/>
</dbReference>
<sequence length="197" mass="22972">MNQNKVIGLTGSIATGKSQVSNYLRQRGEKVIDADLIARDVVDLEDVKEKIKKAFGDDIYKDDKLDREALGEIVFRDEDKRRVLNEIEHPEIYRIILEEIKNSKGRVFVDIPLLFEAQHLNEKYGLEFDEVWLVYVSREKQIARLIKRDKISRGYALEKINSQISVEDKKIMADVIIDNSGSLEETFRQVEEYLKRL</sequence>
<dbReference type="NCBIfam" id="TIGR00152">
    <property type="entry name" value="dephospho-CoA kinase"/>
    <property type="match status" value="1"/>
</dbReference>
<comment type="subcellular location">
    <subcellularLocation>
        <location evidence="3">Cytoplasm</location>
    </subcellularLocation>
</comment>
<dbReference type="GO" id="GO:0005737">
    <property type="term" value="C:cytoplasm"/>
    <property type="evidence" value="ECO:0007669"/>
    <property type="project" value="UniProtKB-SubCell"/>
</dbReference>
<evidence type="ECO:0000256" key="4">
    <source>
        <dbReference type="NCBIfam" id="TIGR00152"/>
    </source>
</evidence>
<keyword evidence="3" id="KW-0173">Coenzyme A biosynthesis</keyword>
<keyword evidence="3 5" id="KW-0418">Kinase</keyword>
<dbReference type="InterPro" id="IPR001977">
    <property type="entry name" value="Depp_CoAkinase"/>
</dbReference>
<evidence type="ECO:0000313" key="6">
    <source>
        <dbReference type="Proteomes" id="UP000070174"/>
    </source>
</evidence>
<dbReference type="GO" id="GO:0005524">
    <property type="term" value="F:ATP binding"/>
    <property type="evidence" value="ECO:0007669"/>
    <property type="project" value="UniProtKB-UniRule"/>
</dbReference>
<evidence type="ECO:0000256" key="2">
    <source>
        <dbReference type="ARBA" id="ARBA00022840"/>
    </source>
</evidence>
<comment type="pathway">
    <text evidence="3">Cofactor biosynthesis; coenzyme A biosynthesis; CoA from (R)-pantothenate: step 5/5.</text>
</comment>
<proteinExistence type="inferred from homology"/>
<reference evidence="5 6" key="1">
    <citation type="submission" date="2016-01" db="EMBL/GenBank/DDBJ databases">
        <authorList>
            <person name="Oliw E.H."/>
        </authorList>
    </citation>
    <scope>NUCLEOTIDE SEQUENCE [LARGE SCALE GENOMIC DNA]</scope>
    <source>
        <strain evidence="5 6">CMW7756A</strain>
    </source>
</reference>
<dbReference type="GO" id="GO:0004140">
    <property type="term" value="F:dephospho-CoA kinase activity"/>
    <property type="evidence" value="ECO:0007669"/>
    <property type="project" value="UniProtKB-UniRule"/>
</dbReference>
<feature type="binding site" evidence="3">
    <location>
        <begin position="14"/>
        <end position="19"/>
    </location>
    <ligand>
        <name>ATP</name>
        <dbReference type="ChEBI" id="CHEBI:30616"/>
    </ligand>
</feature>
<dbReference type="PANTHER" id="PTHR10695">
    <property type="entry name" value="DEPHOSPHO-COA KINASE-RELATED"/>
    <property type="match status" value="1"/>
</dbReference>
<dbReference type="UniPathway" id="UPA00241">
    <property type="reaction ID" value="UER00356"/>
</dbReference>
<organism evidence="5">
    <name type="scientific">Peptoniphilus harei</name>
    <dbReference type="NCBI Taxonomy" id="54005"/>
    <lineage>
        <taxon>Bacteria</taxon>
        <taxon>Bacillati</taxon>
        <taxon>Bacillota</taxon>
        <taxon>Tissierellia</taxon>
        <taxon>Tissierellales</taxon>
        <taxon>Peptoniphilaceae</taxon>
        <taxon>Peptoniphilus</taxon>
    </lineage>
</organism>
<dbReference type="InterPro" id="IPR027417">
    <property type="entry name" value="P-loop_NTPase"/>
</dbReference>
<dbReference type="PATRIC" id="fig|54005.3.peg.446"/>
<dbReference type="Proteomes" id="UP000070174">
    <property type="component" value="Unassembled WGS sequence"/>
</dbReference>
<gene>
    <name evidence="3" type="primary">coaE</name>
    <name evidence="5" type="ORF">HMPREF3229_00451</name>
</gene>